<evidence type="ECO:0000313" key="2">
    <source>
        <dbReference type="EMBL" id="MDD2176779.1"/>
    </source>
</evidence>
<feature type="signal peptide" evidence="1">
    <location>
        <begin position="1"/>
        <end position="21"/>
    </location>
</feature>
<accession>A0ABT5RSV3</accession>
<protein>
    <submittedName>
        <fullName evidence="2">Uncharacterized protein</fullName>
    </submittedName>
</protein>
<dbReference type="RefSeq" id="WP_274107712.1">
    <property type="nucleotide sequence ID" value="NZ_JAPCKI010000002.1"/>
</dbReference>
<keyword evidence="1" id="KW-0732">Signal</keyword>
<comment type="caution">
    <text evidence="2">The sequence shown here is derived from an EMBL/GenBank/DDBJ whole genome shotgun (WGS) entry which is preliminary data.</text>
</comment>
<keyword evidence="3" id="KW-1185">Reference proteome</keyword>
<dbReference type="Proteomes" id="UP001148932">
    <property type="component" value="Unassembled WGS sequence"/>
</dbReference>
<gene>
    <name evidence="2" type="ORF">OIN59_04985</name>
</gene>
<evidence type="ECO:0000313" key="3">
    <source>
        <dbReference type="Proteomes" id="UP001148932"/>
    </source>
</evidence>
<dbReference type="EMBL" id="JAPCKI010000002">
    <property type="protein sequence ID" value="MDD2176779.1"/>
    <property type="molecule type" value="Genomic_DNA"/>
</dbReference>
<reference evidence="2" key="1">
    <citation type="submission" date="2022-10" db="EMBL/GenBank/DDBJ databases">
        <title>Description of microaerobic benzene degrading bacteria.</title>
        <authorList>
            <person name="Bedics A."/>
            <person name="Tancsics A."/>
            <person name="Banerjee S."/>
        </authorList>
    </citation>
    <scope>NUCLEOTIDE SEQUENCE</scope>
    <source>
        <strain evidence="2">D2M1</strain>
    </source>
</reference>
<evidence type="ECO:0000256" key="1">
    <source>
        <dbReference type="SAM" id="SignalP"/>
    </source>
</evidence>
<sequence>MKKFAMAAVAAAAMTAGVAQAYTQGTFTNGVVVPNVIHTGATNTTAVGLINQTAAVVPVFWTFFDQDSNHVTDGCFPLTPKDTHAFVWSAASGVGLEGKRGYLVFAAGTVAAPPASVANACQAANSAAIDPAALIAASAFQVDTTAKDVAYTPVIDGPLTIAGDLSTMGPTSLTNVAGAVTVAAGPLATPTFSMRYYVDGVVDSGANTRVVVWSTGSHKGTHTVNMYNDAQERKSVNFKLDHAELDWFDPETIVGRPAAFVDGFIEWAPVAALPADYSPAAGTGSLFNDGGSVFTYSVIDAPIFGASQTILGAHTAP</sequence>
<proteinExistence type="predicted"/>
<name>A0ABT5RSV3_9BURK</name>
<organism evidence="2 3">
    <name type="scientific">Acidovorax benzenivorans</name>
    <dbReference type="NCBI Taxonomy" id="2987520"/>
    <lineage>
        <taxon>Bacteria</taxon>
        <taxon>Pseudomonadati</taxon>
        <taxon>Pseudomonadota</taxon>
        <taxon>Betaproteobacteria</taxon>
        <taxon>Burkholderiales</taxon>
        <taxon>Comamonadaceae</taxon>
        <taxon>Acidovorax</taxon>
    </lineage>
</organism>
<feature type="chain" id="PRO_5046154913" evidence="1">
    <location>
        <begin position="22"/>
        <end position="317"/>
    </location>
</feature>